<organism evidence="1 2">
    <name type="scientific">Rubritalea halochordaticola</name>
    <dbReference type="NCBI Taxonomy" id="714537"/>
    <lineage>
        <taxon>Bacteria</taxon>
        <taxon>Pseudomonadati</taxon>
        <taxon>Verrucomicrobiota</taxon>
        <taxon>Verrucomicrobiia</taxon>
        <taxon>Verrucomicrobiales</taxon>
        <taxon>Rubritaleaceae</taxon>
        <taxon>Rubritalea</taxon>
    </lineage>
</organism>
<dbReference type="EMBL" id="BAABRL010000003">
    <property type="protein sequence ID" value="GAA5495173.1"/>
    <property type="molecule type" value="Genomic_DNA"/>
</dbReference>
<accession>A0ABP9UXH7</accession>
<gene>
    <name evidence="1" type="ORF">Rhal01_01348</name>
</gene>
<keyword evidence="2" id="KW-1185">Reference proteome</keyword>
<proteinExistence type="predicted"/>
<dbReference type="RefSeq" id="WP_346188012.1">
    <property type="nucleotide sequence ID" value="NZ_BAABRL010000003.1"/>
</dbReference>
<comment type="caution">
    <text evidence="1">The sequence shown here is derived from an EMBL/GenBank/DDBJ whole genome shotgun (WGS) entry which is preliminary data.</text>
</comment>
<evidence type="ECO:0000313" key="2">
    <source>
        <dbReference type="Proteomes" id="UP001424741"/>
    </source>
</evidence>
<sequence length="60" mass="6722">MVDLSTTEETLQRELARTDHQMPVNIIYPSDPDKKGVLLTETFGSADALKALKYVLKNSK</sequence>
<dbReference type="Proteomes" id="UP001424741">
    <property type="component" value="Unassembled WGS sequence"/>
</dbReference>
<reference evidence="1 2" key="1">
    <citation type="submission" date="2024-02" db="EMBL/GenBank/DDBJ databases">
        <title>Rubritalea halochordaticola NBRC 107102.</title>
        <authorList>
            <person name="Ichikawa N."/>
            <person name="Katano-Makiyama Y."/>
            <person name="Hidaka K."/>
        </authorList>
    </citation>
    <scope>NUCLEOTIDE SEQUENCE [LARGE SCALE GENOMIC DNA]</scope>
    <source>
        <strain evidence="1 2">NBRC 107102</strain>
    </source>
</reference>
<protein>
    <submittedName>
        <fullName evidence="1">Uncharacterized protein</fullName>
    </submittedName>
</protein>
<name>A0ABP9UXH7_9BACT</name>
<evidence type="ECO:0000313" key="1">
    <source>
        <dbReference type="EMBL" id="GAA5495173.1"/>
    </source>
</evidence>